<name>A0AAN6X3R7_9PEZI</name>
<reference evidence="2" key="2">
    <citation type="submission" date="2023-05" db="EMBL/GenBank/DDBJ databases">
        <authorList>
            <consortium name="Lawrence Berkeley National Laboratory"/>
            <person name="Steindorff A."/>
            <person name="Hensen N."/>
            <person name="Bonometti L."/>
            <person name="Westerberg I."/>
            <person name="Brannstrom I.O."/>
            <person name="Guillou S."/>
            <person name="Cros-Aarteil S."/>
            <person name="Calhoun S."/>
            <person name="Haridas S."/>
            <person name="Kuo A."/>
            <person name="Mondo S."/>
            <person name="Pangilinan J."/>
            <person name="Riley R."/>
            <person name="Labutti K."/>
            <person name="Andreopoulos B."/>
            <person name="Lipzen A."/>
            <person name="Chen C."/>
            <person name="Yanf M."/>
            <person name="Daum C."/>
            <person name="Ng V."/>
            <person name="Clum A."/>
            <person name="Ohm R."/>
            <person name="Martin F."/>
            <person name="Silar P."/>
            <person name="Natvig D."/>
            <person name="Lalanne C."/>
            <person name="Gautier V."/>
            <person name="Ament-Velasquez S.L."/>
            <person name="Kruys A."/>
            <person name="Hutchinson M.I."/>
            <person name="Powell A.J."/>
            <person name="Barry K."/>
            <person name="Miller A.N."/>
            <person name="Grigoriev I.V."/>
            <person name="Debuchy R."/>
            <person name="Gladieux P."/>
            <person name="Thoren M.H."/>
            <person name="Johannesson H."/>
        </authorList>
    </citation>
    <scope>NUCLEOTIDE SEQUENCE</scope>
    <source>
        <strain evidence="2">PSN309</strain>
    </source>
</reference>
<dbReference type="AlphaFoldDB" id="A0AAN6X3R7"/>
<evidence type="ECO:0000313" key="3">
    <source>
        <dbReference type="Proteomes" id="UP001302126"/>
    </source>
</evidence>
<gene>
    <name evidence="2" type="ORF">QBC35DRAFT_291038</name>
</gene>
<accession>A0AAN6X3R7</accession>
<feature type="transmembrane region" description="Helical" evidence="1">
    <location>
        <begin position="29"/>
        <end position="50"/>
    </location>
</feature>
<evidence type="ECO:0000313" key="2">
    <source>
        <dbReference type="EMBL" id="KAK4191552.1"/>
    </source>
</evidence>
<keyword evidence="1" id="KW-0472">Membrane</keyword>
<organism evidence="2 3">
    <name type="scientific">Podospora australis</name>
    <dbReference type="NCBI Taxonomy" id="1536484"/>
    <lineage>
        <taxon>Eukaryota</taxon>
        <taxon>Fungi</taxon>
        <taxon>Dikarya</taxon>
        <taxon>Ascomycota</taxon>
        <taxon>Pezizomycotina</taxon>
        <taxon>Sordariomycetes</taxon>
        <taxon>Sordariomycetidae</taxon>
        <taxon>Sordariales</taxon>
        <taxon>Podosporaceae</taxon>
        <taxon>Podospora</taxon>
    </lineage>
</organism>
<keyword evidence="1" id="KW-0812">Transmembrane</keyword>
<sequence>MPAINTIVARDAFVQLAKREKNWAAREPGVMVVFCIVGVVAIGLFALFISKKMAARRERKAQIV</sequence>
<evidence type="ECO:0000256" key="1">
    <source>
        <dbReference type="SAM" id="Phobius"/>
    </source>
</evidence>
<comment type="caution">
    <text evidence="2">The sequence shown here is derived from an EMBL/GenBank/DDBJ whole genome shotgun (WGS) entry which is preliminary data.</text>
</comment>
<protein>
    <submittedName>
        <fullName evidence="2">Uncharacterized protein</fullName>
    </submittedName>
</protein>
<dbReference type="Proteomes" id="UP001302126">
    <property type="component" value="Unassembled WGS sequence"/>
</dbReference>
<proteinExistence type="predicted"/>
<keyword evidence="3" id="KW-1185">Reference proteome</keyword>
<dbReference type="EMBL" id="MU864358">
    <property type="protein sequence ID" value="KAK4191552.1"/>
    <property type="molecule type" value="Genomic_DNA"/>
</dbReference>
<keyword evidence="1" id="KW-1133">Transmembrane helix</keyword>
<reference evidence="2" key="1">
    <citation type="journal article" date="2023" name="Mol. Phylogenet. Evol.">
        <title>Genome-scale phylogeny and comparative genomics of the fungal order Sordariales.</title>
        <authorList>
            <person name="Hensen N."/>
            <person name="Bonometti L."/>
            <person name="Westerberg I."/>
            <person name="Brannstrom I.O."/>
            <person name="Guillou S."/>
            <person name="Cros-Aarteil S."/>
            <person name="Calhoun S."/>
            <person name="Haridas S."/>
            <person name="Kuo A."/>
            <person name="Mondo S."/>
            <person name="Pangilinan J."/>
            <person name="Riley R."/>
            <person name="LaButti K."/>
            <person name="Andreopoulos B."/>
            <person name="Lipzen A."/>
            <person name="Chen C."/>
            <person name="Yan M."/>
            <person name="Daum C."/>
            <person name="Ng V."/>
            <person name="Clum A."/>
            <person name="Steindorff A."/>
            <person name="Ohm R.A."/>
            <person name="Martin F."/>
            <person name="Silar P."/>
            <person name="Natvig D.O."/>
            <person name="Lalanne C."/>
            <person name="Gautier V."/>
            <person name="Ament-Velasquez S.L."/>
            <person name="Kruys A."/>
            <person name="Hutchinson M.I."/>
            <person name="Powell A.J."/>
            <person name="Barry K."/>
            <person name="Miller A.N."/>
            <person name="Grigoriev I.V."/>
            <person name="Debuchy R."/>
            <person name="Gladieux P."/>
            <person name="Hiltunen Thoren M."/>
            <person name="Johannesson H."/>
        </authorList>
    </citation>
    <scope>NUCLEOTIDE SEQUENCE</scope>
    <source>
        <strain evidence="2">PSN309</strain>
    </source>
</reference>